<evidence type="ECO:0000313" key="13">
    <source>
        <dbReference type="Ensembl" id="ENSSPUP00000002195.1"/>
    </source>
</evidence>
<evidence type="ECO:0000256" key="2">
    <source>
        <dbReference type="ARBA" id="ARBA00022801"/>
    </source>
</evidence>
<evidence type="ECO:0000256" key="10">
    <source>
        <dbReference type="ARBA" id="ARBA00048513"/>
    </source>
</evidence>
<protein>
    <recommendedName>
        <fullName evidence="7">sn-1-specific diacylglycerol lipase ABHD11</fullName>
        <ecNumber evidence="3">3.1.1.116</ecNumber>
    </recommendedName>
    <alternativeName>
        <fullName evidence="4">Alpha/beta hydrolase domain-containing protein 11</fullName>
    </alternativeName>
</protein>
<keyword evidence="14" id="KW-1185">Reference proteome</keyword>
<reference evidence="13" key="2">
    <citation type="submission" date="2025-09" db="UniProtKB">
        <authorList>
            <consortium name="Ensembl"/>
        </authorList>
    </citation>
    <scope>IDENTIFICATION</scope>
</reference>
<dbReference type="GO" id="GO:0045252">
    <property type="term" value="C:oxoglutarate dehydrogenase complex"/>
    <property type="evidence" value="ECO:0007669"/>
    <property type="project" value="Ensembl"/>
</dbReference>
<proteinExistence type="inferred from homology"/>
<dbReference type="Ensembl" id="ENSSPUT00000002319.1">
    <property type="protein sequence ID" value="ENSSPUP00000002195.1"/>
    <property type="gene ID" value="ENSSPUG00000001703.1"/>
</dbReference>
<evidence type="ECO:0000256" key="4">
    <source>
        <dbReference type="ARBA" id="ARBA00042703"/>
    </source>
</evidence>
<dbReference type="EC" id="3.1.1.116" evidence="3"/>
<accession>A0A8D0G8F5</accession>
<keyword evidence="2" id="KW-0378">Hydrolase</keyword>
<reference evidence="13" key="1">
    <citation type="submission" date="2025-08" db="UniProtKB">
        <authorList>
            <consortium name="Ensembl"/>
        </authorList>
    </citation>
    <scope>IDENTIFICATION</scope>
</reference>
<evidence type="ECO:0000256" key="6">
    <source>
        <dbReference type="ARBA" id="ARBA00043742"/>
    </source>
</evidence>
<comment type="catalytic activity">
    <reaction evidence="5">
        <text>a 1,2-diacyl-sn-glycerol + H2O = a 2-acylglycerol + a fatty acid + H(+)</text>
        <dbReference type="Rhea" id="RHEA:33275"/>
        <dbReference type="ChEBI" id="CHEBI:15377"/>
        <dbReference type="ChEBI" id="CHEBI:15378"/>
        <dbReference type="ChEBI" id="CHEBI:17389"/>
        <dbReference type="ChEBI" id="CHEBI:17815"/>
        <dbReference type="ChEBI" id="CHEBI:28868"/>
        <dbReference type="EC" id="3.1.1.116"/>
    </reaction>
</comment>
<comment type="catalytic activity">
    <reaction evidence="9">
        <text>1,2-didecanoylglycerol + H2O = decanoylglycerol + decanoate + H(+)</text>
        <dbReference type="Rhea" id="RHEA:48596"/>
        <dbReference type="ChEBI" id="CHEBI:11152"/>
        <dbReference type="ChEBI" id="CHEBI:15377"/>
        <dbReference type="ChEBI" id="CHEBI:15378"/>
        <dbReference type="ChEBI" id="CHEBI:27689"/>
        <dbReference type="ChEBI" id="CHEBI:90605"/>
    </reaction>
</comment>
<dbReference type="Gene3D" id="3.40.50.1820">
    <property type="entry name" value="alpha/beta hydrolase"/>
    <property type="match status" value="1"/>
</dbReference>
<dbReference type="PANTHER" id="PTHR46118:SF4">
    <property type="entry name" value="PROTEIN ABHD11"/>
    <property type="match status" value="1"/>
</dbReference>
<dbReference type="PANTHER" id="PTHR46118">
    <property type="entry name" value="PROTEIN ABHD11"/>
    <property type="match status" value="1"/>
</dbReference>
<evidence type="ECO:0000256" key="9">
    <source>
        <dbReference type="ARBA" id="ARBA00048504"/>
    </source>
</evidence>
<comment type="catalytic activity">
    <reaction evidence="10">
        <text>1-octadecanoyl-2-(9Z-octadecenoyl)-sn-glycerol + H2O = 2-(9Z-octadecenoyl)-glycerol + octadecanoate + H(+)</text>
        <dbReference type="Rhea" id="RHEA:77103"/>
        <dbReference type="ChEBI" id="CHEBI:15377"/>
        <dbReference type="ChEBI" id="CHEBI:15378"/>
        <dbReference type="ChEBI" id="CHEBI:25629"/>
        <dbReference type="ChEBI" id="CHEBI:73990"/>
        <dbReference type="ChEBI" id="CHEBI:75468"/>
    </reaction>
</comment>
<evidence type="ECO:0000256" key="8">
    <source>
        <dbReference type="ARBA" id="ARBA00048283"/>
    </source>
</evidence>
<feature type="domain" description="AB hydrolase-1" evidence="12">
    <location>
        <begin position="18"/>
        <end position="251"/>
    </location>
</feature>
<comment type="similarity">
    <text evidence="1">Belongs to the AB hydrolase superfamily.</text>
</comment>
<organism evidence="13 14">
    <name type="scientific">Sphenodon punctatus</name>
    <name type="common">Tuatara</name>
    <name type="synonym">Hatteria punctata</name>
    <dbReference type="NCBI Taxonomy" id="8508"/>
    <lineage>
        <taxon>Eukaryota</taxon>
        <taxon>Metazoa</taxon>
        <taxon>Chordata</taxon>
        <taxon>Craniata</taxon>
        <taxon>Vertebrata</taxon>
        <taxon>Euteleostomi</taxon>
        <taxon>Lepidosauria</taxon>
        <taxon>Sphenodontia</taxon>
        <taxon>Sphenodontidae</taxon>
        <taxon>Sphenodon</taxon>
    </lineage>
</organism>
<dbReference type="Pfam" id="PF12697">
    <property type="entry name" value="Abhydrolase_6"/>
    <property type="match status" value="1"/>
</dbReference>
<dbReference type="InterPro" id="IPR000639">
    <property type="entry name" value="Epox_hydrolase-like"/>
</dbReference>
<dbReference type="InterPro" id="IPR029058">
    <property type="entry name" value="AB_hydrolase_fold"/>
</dbReference>
<dbReference type="GO" id="GO:0052689">
    <property type="term" value="F:carboxylic ester hydrolase activity"/>
    <property type="evidence" value="ECO:0007669"/>
    <property type="project" value="TreeGrafter"/>
</dbReference>
<evidence type="ECO:0000256" key="7">
    <source>
        <dbReference type="ARBA" id="ARBA00044064"/>
    </source>
</evidence>
<gene>
    <name evidence="13" type="primary">ABHD11</name>
</gene>
<comment type="catalytic activity">
    <reaction evidence="11">
        <text>1-octadecanoyl-2-(5Z,8Z,11Z,14Z-eicosatetraenoyl)-sn-glycerol + H2O = 2-(5Z,8Z,11Z,14Z-eicosatetraenoyl)-glycerol + octadecanoate + H(+)</text>
        <dbReference type="Rhea" id="RHEA:38507"/>
        <dbReference type="ChEBI" id="CHEBI:15377"/>
        <dbReference type="ChEBI" id="CHEBI:15378"/>
        <dbReference type="ChEBI" id="CHEBI:25629"/>
        <dbReference type="ChEBI" id="CHEBI:52392"/>
        <dbReference type="ChEBI" id="CHEBI:75728"/>
    </reaction>
</comment>
<dbReference type="GeneTree" id="ENSGT00390000015880"/>
<dbReference type="PRINTS" id="PR00412">
    <property type="entry name" value="EPOXHYDRLASE"/>
</dbReference>
<comment type="catalytic activity">
    <reaction evidence="6">
        <text>a 1,3-diacyl-sn-glycerol + H2O = a 1-acyl-sn-glycerol + a fatty acid + H(+)</text>
        <dbReference type="Rhea" id="RHEA:38503"/>
        <dbReference type="ChEBI" id="CHEBI:15377"/>
        <dbReference type="ChEBI" id="CHEBI:15378"/>
        <dbReference type="ChEBI" id="CHEBI:28868"/>
        <dbReference type="ChEBI" id="CHEBI:64683"/>
        <dbReference type="ChEBI" id="CHEBI:77272"/>
    </reaction>
</comment>
<evidence type="ECO:0000259" key="12">
    <source>
        <dbReference type="Pfam" id="PF12697"/>
    </source>
</evidence>
<dbReference type="GO" id="GO:0005759">
    <property type="term" value="C:mitochondrial matrix"/>
    <property type="evidence" value="ECO:0007669"/>
    <property type="project" value="Ensembl"/>
</dbReference>
<dbReference type="AlphaFoldDB" id="A0A8D0G8F5"/>
<dbReference type="FunFam" id="3.40.50.1820:FF:000039">
    <property type="entry name" value="Esterase ybfF"/>
    <property type="match status" value="1"/>
</dbReference>
<comment type="catalytic activity">
    <reaction evidence="8">
        <text>1-octadecanoyl-2-(4Z,7Z,10Z,13Z,16Z,19Z-docosahexaenoyl)-sn-glycerol + H2O = 2-(4Z,7Z,10Z,13Z,16Z,19Z-docosahexaenoyl)-glycerol + octadecanoate + H(+)</text>
        <dbReference type="Rhea" id="RHEA:77107"/>
        <dbReference type="ChEBI" id="CHEBI:15377"/>
        <dbReference type="ChEBI" id="CHEBI:15378"/>
        <dbReference type="ChEBI" id="CHEBI:25629"/>
        <dbReference type="ChEBI" id="CHEBI:77129"/>
        <dbReference type="ChEBI" id="CHEBI:186738"/>
    </reaction>
</comment>
<dbReference type="InterPro" id="IPR000073">
    <property type="entry name" value="AB_hydrolase_1"/>
</dbReference>
<evidence type="ECO:0000313" key="14">
    <source>
        <dbReference type="Proteomes" id="UP000694392"/>
    </source>
</evidence>
<dbReference type="OMA" id="FLGMSDN"/>
<evidence type="ECO:0000256" key="11">
    <source>
        <dbReference type="ARBA" id="ARBA00048919"/>
    </source>
</evidence>
<sequence>PLPLSYVVHDGPSRHTPLLLLHGLFGSKSNFQSLAKVLVHRTGRKVLTVDARNHGESPHSPLLTYEAMSSDVQHLLRQLRLNRCVVIGHTMGGKTAMALALQRPELVECLVSVDVSPTKTTAASKFPTYISAMTSVNIPNGIPRSTARRLAEEQLRPTIQEAAIRQFLLTNLVESEGRYLWRVNLEAISQHLVDIMNFPDFQLPYPRPALLGGNSSKDYAEIERLFPEAEIEYVPNAGHWVHVDQPQIFTDAICRFL</sequence>
<evidence type="ECO:0000256" key="3">
    <source>
        <dbReference type="ARBA" id="ARBA00026104"/>
    </source>
</evidence>
<evidence type="ECO:0000256" key="1">
    <source>
        <dbReference type="ARBA" id="ARBA00008645"/>
    </source>
</evidence>
<evidence type="ECO:0000256" key="5">
    <source>
        <dbReference type="ARBA" id="ARBA00043667"/>
    </source>
</evidence>
<dbReference type="Proteomes" id="UP000694392">
    <property type="component" value="Unplaced"/>
</dbReference>
<dbReference type="GO" id="GO:0016298">
    <property type="term" value="F:lipase activity"/>
    <property type="evidence" value="ECO:0007669"/>
    <property type="project" value="Ensembl"/>
</dbReference>
<name>A0A8D0G8F5_SPHPU</name>
<dbReference type="SUPFAM" id="SSF53474">
    <property type="entry name" value="alpha/beta-Hydrolases"/>
    <property type="match status" value="1"/>
</dbReference>